<accession>A0A8J3NEE8</accession>
<name>A0A8J3NEE8_9ACTN</name>
<proteinExistence type="predicted"/>
<dbReference type="AlphaFoldDB" id="A0A8J3NEE8"/>
<keyword evidence="2" id="KW-0812">Transmembrane</keyword>
<dbReference type="EMBL" id="BOMB01000050">
    <property type="protein sequence ID" value="GID15966.1"/>
    <property type="molecule type" value="Genomic_DNA"/>
</dbReference>
<keyword evidence="2" id="KW-0472">Membrane</keyword>
<protein>
    <submittedName>
        <fullName evidence="3">Uncharacterized protein</fullName>
    </submittedName>
</protein>
<comment type="caution">
    <text evidence="3">The sequence shown here is derived from an EMBL/GenBank/DDBJ whole genome shotgun (WGS) entry which is preliminary data.</text>
</comment>
<feature type="region of interest" description="Disordered" evidence="1">
    <location>
        <begin position="1"/>
        <end position="43"/>
    </location>
</feature>
<feature type="transmembrane region" description="Helical" evidence="2">
    <location>
        <begin position="88"/>
        <end position="111"/>
    </location>
</feature>
<keyword evidence="4" id="KW-1185">Reference proteome</keyword>
<evidence type="ECO:0000256" key="2">
    <source>
        <dbReference type="SAM" id="Phobius"/>
    </source>
</evidence>
<organism evidence="3 4">
    <name type="scientific">Actinocatenispora rupis</name>
    <dbReference type="NCBI Taxonomy" id="519421"/>
    <lineage>
        <taxon>Bacteria</taxon>
        <taxon>Bacillati</taxon>
        <taxon>Actinomycetota</taxon>
        <taxon>Actinomycetes</taxon>
        <taxon>Micromonosporales</taxon>
        <taxon>Micromonosporaceae</taxon>
        <taxon>Actinocatenispora</taxon>
    </lineage>
</organism>
<gene>
    <name evidence="3" type="ORF">Aru02nite_68550</name>
</gene>
<feature type="compositionally biased region" description="Basic and acidic residues" evidence="1">
    <location>
        <begin position="23"/>
        <end position="34"/>
    </location>
</feature>
<feature type="region of interest" description="Disordered" evidence="1">
    <location>
        <begin position="115"/>
        <end position="138"/>
    </location>
</feature>
<dbReference type="Proteomes" id="UP000612808">
    <property type="component" value="Unassembled WGS sequence"/>
</dbReference>
<sequence>MLARKVRESGTTAAEEAAVSGPRGDDDGGRRSPDPDGLPGFPAEWGRIVIPDDAAELDHEAARVRRELRREVLFRRYGLRSSQRLHHLALPLILVTMAILVTTTSLFAAMWPQGSRTATGDRRPSGSPTAVQTGAPLPDLRLTGATGHAVALRDTHPVVVLLVRHCACTGLVAGTVQAAAHRRITVLVVGAGTEQPALPTIPTGAHVVTAVDPDGILASAVAAGARATPATDTGGALLVDRHGTVRSMVPSTRSAADFTDRLPALVA</sequence>
<keyword evidence="2" id="KW-1133">Transmembrane helix</keyword>
<reference evidence="3" key="1">
    <citation type="submission" date="2021-01" db="EMBL/GenBank/DDBJ databases">
        <title>Whole genome shotgun sequence of Actinocatenispora rupis NBRC 107355.</title>
        <authorList>
            <person name="Komaki H."/>
            <person name="Tamura T."/>
        </authorList>
    </citation>
    <scope>NUCLEOTIDE SEQUENCE</scope>
    <source>
        <strain evidence="3">NBRC 107355</strain>
    </source>
</reference>
<evidence type="ECO:0000313" key="3">
    <source>
        <dbReference type="EMBL" id="GID15966.1"/>
    </source>
</evidence>
<evidence type="ECO:0000256" key="1">
    <source>
        <dbReference type="SAM" id="MobiDB-lite"/>
    </source>
</evidence>
<evidence type="ECO:0000313" key="4">
    <source>
        <dbReference type="Proteomes" id="UP000612808"/>
    </source>
</evidence>